<organism evidence="2 3">
    <name type="scientific">Knipowitschia caucasica</name>
    <name type="common">Caucasian dwarf goby</name>
    <name type="synonym">Pomatoschistus caucasicus</name>
    <dbReference type="NCBI Taxonomy" id="637954"/>
    <lineage>
        <taxon>Eukaryota</taxon>
        <taxon>Metazoa</taxon>
        <taxon>Chordata</taxon>
        <taxon>Craniata</taxon>
        <taxon>Vertebrata</taxon>
        <taxon>Euteleostomi</taxon>
        <taxon>Actinopterygii</taxon>
        <taxon>Neopterygii</taxon>
        <taxon>Teleostei</taxon>
        <taxon>Neoteleostei</taxon>
        <taxon>Acanthomorphata</taxon>
        <taxon>Gobiaria</taxon>
        <taxon>Gobiiformes</taxon>
        <taxon>Gobioidei</taxon>
        <taxon>Gobiidae</taxon>
        <taxon>Gobiinae</taxon>
        <taxon>Knipowitschia</taxon>
    </lineage>
</organism>
<feature type="region of interest" description="Disordered" evidence="1">
    <location>
        <begin position="84"/>
        <end position="113"/>
    </location>
</feature>
<evidence type="ECO:0000313" key="3">
    <source>
        <dbReference type="Proteomes" id="UP001497482"/>
    </source>
</evidence>
<name>A0AAV2L785_KNICA</name>
<dbReference type="Proteomes" id="UP001497482">
    <property type="component" value="Chromosome 22"/>
</dbReference>
<feature type="compositionally biased region" description="Basic and acidic residues" evidence="1">
    <location>
        <begin position="86"/>
        <end position="113"/>
    </location>
</feature>
<dbReference type="EMBL" id="OZ035844">
    <property type="protein sequence ID" value="CAL1598220.1"/>
    <property type="molecule type" value="Genomic_DNA"/>
</dbReference>
<gene>
    <name evidence="2" type="ORF">KC01_LOCUS26636</name>
</gene>
<evidence type="ECO:0000256" key="1">
    <source>
        <dbReference type="SAM" id="MobiDB-lite"/>
    </source>
</evidence>
<evidence type="ECO:0000313" key="2">
    <source>
        <dbReference type="EMBL" id="CAL1598220.1"/>
    </source>
</evidence>
<accession>A0AAV2L785</accession>
<proteinExistence type="predicted"/>
<keyword evidence="3" id="KW-1185">Reference proteome</keyword>
<sequence>MNIHFSDGTLHCCSVDLHVLPSSSCCWLIIETVCRFLNIAVTCWWGNTVQMSGSFHSPSGGMCEASEERGLLLSAALEQITRRHAPRGEAQHSTWELEKSLRFDRQQRERAGP</sequence>
<dbReference type="AlphaFoldDB" id="A0AAV2L785"/>
<reference evidence="2 3" key="1">
    <citation type="submission" date="2024-04" db="EMBL/GenBank/DDBJ databases">
        <authorList>
            <person name="Waldvogel A.-M."/>
            <person name="Schoenle A."/>
        </authorList>
    </citation>
    <scope>NUCLEOTIDE SEQUENCE [LARGE SCALE GENOMIC DNA]</scope>
</reference>
<protein>
    <submittedName>
        <fullName evidence="2">Uncharacterized protein</fullName>
    </submittedName>
</protein>